<dbReference type="InterPro" id="IPR015943">
    <property type="entry name" value="WD40/YVTN_repeat-like_dom_sf"/>
</dbReference>
<gene>
    <name evidence="1" type="ORF">G3435_17925</name>
</gene>
<comment type="caution">
    <text evidence="1">The sequence shown here is derived from an EMBL/GenBank/DDBJ whole genome shotgun (WGS) entry which is preliminary data.</text>
</comment>
<name>A0A6M0CZH3_9PSED</name>
<dbReference type="Proteomes" id="UP000480410">
    <property type="component" value="Unassembled WGS sequence"/>
</dbReference>
<dbReference type="AlphaFoldDB" id="A0A6M0CZH3"/>
<accession>A0A6M0CZH3</accession>
<dbReference type="SUPFAM" id="SSF82171">
    <property type="entry name" value="DPP6 N-terminal domain-like"/>
    <property type="match status" value="1"/>
</dbReference>
<sequence length="157" mass="15832">MYADGTLSGFSDYVTSIRLSDDGKTLLIVANSASNSAGTSYLRVYARDPANGQLSLLQSFTQGASDDPSTTVIEVDGLKTISTVSVSGDGTSVYVAGFTASQADGTLVHFQRDAGTGLLSDASIVALNGANGVTGLDGQVNQIVVSATAKASTPSTA</sequence>
<dbReference type="Gene3D" id="2.130.10.10">
    <property type="entry name" value="YVTN repeat-like/Quinoprotein amine dehydrogenase"/>
    <property type="match status" value="1"/>
</dbReference>
<protein>
    <submittedName>
        <fullName evidence="1">Lactonase family protein</fullName>
    </submittedName>
</protein>
<evidence type="ECO:0000313" key="1">
    <source>
        <dbReference type="EMBL" id="NER61334.1"/>
    </source>
</evidence>
<organism evidence="1 2">
    <name type="scientific">Pseudomonas brassicae</name>
    <dbReference type="NCBI Taxonomy" id="2708063"/>
    <lineage>
        <taxon>Bacteria</taxon>
        <taxon>Pseudomonadati</taxon>
        <taxon>Pseudomonadota</taxon>
        <taxon>Gammaproteobacteria</taxon>
        <taxon>Pseudomonadales</taxon>
        <taxon>Pseudomonadaceae</taxon>
        <taxon>Pseudomonas</taxon>
    </lineage>
</organism>
<dbReference type="EMBL" id="JAAHBV010000406">
    <property type="protein sequence ID" value="NER61334.1"/>
    <property type="molecule type" value="Genomic_DNA"/>
</dbReference>
<reference evidence="1 2" key="1">
    <citation type="submission" date="2020-02" db="EMBL/GenBank/DDBJ databases">
        <title>Broccoli isolated Pseudomonas sp.</title>
        <authorList>
            <person name="Fujikawa T."/>
            <person name="Sawada H."/>
        </authorList>
    </citation>
    <scope>NUCLEOTIDE SEQUENCE [LARGE SCALE GENOMIC DNA]</scope>
    <source>
        <strain evidence="1 2">MAFF212428</strain>
    </source>
</reference>
<evidence type="ECO:0000313" key="2">
    <source>
        <dbReference type="Proteomes" id="UP000480410"/>
    </source>
</evidence>
<proteinExistence type="predicted"/>